<evidence type="ECO:0000256" key="1">
    <source>
        <dbReference type="SAM" id="MobiDB-lite"/>
    </source>
</evidence>
<gene>
    <name evidence="2" type="ORF">BD410DRAFT_106618</name>
</gene>
<dbReference type="EMBL" id="ML170273">
    <property type="protein sequence ID" value="TDL15486.1"/>
    <property type="molecule type" value="Genomic_DNA"/>
</dbReference>
<feature type="compositionally biased region" description="Polar residues" evidence="1">
    <location>
        <begin position="1"/>
        <end position="16"/>
    </location>
</feature>
<protein>
    <submittedName>
        <fullName evidence="2">Uncharacterized protein</fullName>
    </submittedName>
</protein>
<accession>A0A4Y7PKC2</accession>
<sequence>MPVTLSTSFEHSSSPRSLPILTNPARQLRKVPTAFTERFALPAPGTAPKSNRHITYANVVNSQSRKVEPLEHRWPDPTSNFQRKRSVTGHVYASEGPSSSLLQEVTGKNLSMVSTDYRQESCHNGRGLEFATAWSFDASPVQSVSAEITDEWQVWWQENTREMAAFLDRHRDRDINVERQKECVTLARSAQIYQRLVVYFYLEMHVFGPHGTMDFLHETLMKWAEWDELQCKFLQSPGHSQI</sequence>
<evidence type="ECO:0000313" key="3">
    <source>
        <dbReference type="Proteomes" id="UP000294933"/>
    </source>
</evidence>
<dbReference type="Proteomes" id="UP000294933">
    <property type="component" value="Unassembled WGS sequence"/>
</dbReference>
<proteinExistence type="predicted"/>
<reference evidence="2 3" key="1">
    <citation type="submission" date="2018-06" db="EMBL/GenBank/DDBJ databases">
        <title>A transcriptomic atlas of mushroom development highlights an independent origin of complex multicellularity.</title>
        <authorList>
            <consortium name="DOE Joint Genome Institute"/>
            <person name="Krizsan K."/>
            <person name="Almasi E."/>
            <person name="Merenyi Z."/>
            <person name="Sahu N."/>
            <person name="Viragh M."/>
            <person name="Koszo T."/>
            <person name="Mondo S."/>
            <person name="Kiss B."/>
            <person name="Balint B."/>
            <person name="Kues U."/>
            <person name="Barry K."/>
            <person name="Hegedus J.C."/>
            <person name="Henrissat B."/>
            <person name="Johnson J."/>
            <person name="Lipzen A."/>
            <person name="Ohm R."/>
            <person name="Nagy I."/>
            <person name="Pangilinan J."/>
            <person name="Yan J."/>
            <person name="Xiong Y."/>
            <person name="Grigoriev I.V."/>
            <person name="Hibbett D.S."/>
            <person name="Nagy L.G."/>
        </authorList>
    </citation>
    <scope>NUCLEOTIDE SEQUENCE [LARGE SCALE GENOMIC DNA]</scope>
    <source>
        <strain evidence="2 3">SZMC22713</strain>
    </source>
</reference>
<dbReference type="VEuPathDB" id="FungiDB:BD410DRAFT_106618"/>
<keyword evidence="3" id="KW-1185">Reference proteome</keyword>
<name>A0A4Y7PKC2_9AGAM</name>
<dbReference type="AlphaFoldDB" id="A0A4Y7PKC2"/>
<evidence type="ECO:0000313" key="2">
    <source>
        <dbReference type="EMBL" id="TDL15486.1"/>
    </source>
</evidence>
<feature type="region of interest" description="Disordered" evidence="1">
    <location>
        <begin position="1"/>
        <end position="20"/>
    </location>
</feature>
<organism evidence="2 3">
    <name type="scientific">Rickenella mellea</name>
    <dbReference type="NCBI Taxonomy" id="50990"/>
    <lineage>
        <taxon>Eukaryota</taxon>
        <taxon>Fungi</taxon>
        <taxon>Dikarya</taxon>
        <taxon>Basidiomycota</taxon>
        <taxon>Agaricomycotina</taxon>
        <taxon>Agaricomycetes</taxon>
        <taxon>Hymenochaetales</taxon>
        <taxon>Rickenellaceae</taxon>
        <taxon>Rickenella</taxon>
    </lineage>
</organism>